<dbReference type="PROSITE" id="PS00678">
    <property type="entry name" value="WD_REPEATS_1"/>
    <property type="match status" value="1"/>
</dbReference>
<gene>
    <name evidence="7" type="primary">LOAG_17124</name>
</gene>
<feature type="transmembrane region" description="Helical" evidence="5">
    <location>
        <begin position="80"/>
        <end position="103"/>
    </location>
</feature>
<keyword evidence="1 3" id="KW-0853">WD repeat</keyword>
<dbReference type="PROSITE" id="PS50082">
    <property type="entry name" value="WD_REPEATS_2"/>
    <property type="match status" value="2"/>
</dbReference>
<feature type="compositionally biased region" description="Polar residues" evidence="4">
    <location>
        <begin position="129"/>
        <end position="138"/>
    </location>
</feature>
<dbReference type="WBParaSite" id="EN70_5560">
    <property type="protein sequence ID" value="EN70_5560"/>
    <property type="gene ID" value="EN70_5560"/>
</dbReference>
<evidence type="ECO:0000256" key="5">
    <source>
        <dbReference type="SAM" id="Phobius"/>
    </source>
</evidence>
<keyword evidence="5" id="KW-1133">Transmembrane helix</keyword>
<feature type="repeat" description="WD" evidence="3">
    <location>
        <begin position="357"/>
        <end position="389"/>
    </location>
</feature>
<evidence type="ECO:0000256" key="4">
    <source>
        <dbReference type="SAM" id="MobiDB-lite"/>
    </source>
</evidence>
<dbReference type="GO" id="GO:0030968">
    <property type="term" value="P:endoplasmic reticulum unfolded protein response"/>
    <property type="evidence" value="ECO:0007669"/>
    <property type="project" value="TreeGrafter"/>
</dbReference>
<reference evidence="6" key="1">
    <citation type="submission" date="2012-04" db="EMBL/GenBank/DDBJ databases">
        <title>The Genome Sequence of Loa loa.</title>
        <authorList>
            <consortium name="The Broad Institute Genome Sequencing Platform"/>
            <consortium name="Broad Institute Genome Sequencing Center for Infectious Disease"/>
            <person name="Nutman T.B."/>
            <person name="Fink D.L."/>
            <person name="Russ C."/>
            <person name="Young S."/>
            <person name="Zeng Q."/>
            <person name="Gargeya S."/>
            <person name="Alvarado L."/>
            <person name="Berlin A."/>
            <person name="Chapman S.B."/>
            <person name="Chen Z."/>
            <person name="Freedman E."/>
            <person name="Gellesch M."/>
            <person name="Goldberg J."/>
            <person name="Griggs A."/>
            <person name="Gujja S."/>
            <person name="Heilman E.R."/>
            <person name="Heiman D."/>
            <person name="Howarth C."/>
            <person name="Mehta T."/>
            <person name="Neiman D."/>
            <person name="Pearson M."/>
            <person name="Roberts A."/>
            <person name="Saif S."/>
            <person name="Shea T."/>
            <person name="Shenoy N."/>
            <person name="Sisk P."/>
            <person name="Stolte C."/>
            <person name="Sykes S."/>
            <person name="White J."/>
            <person name="Yandava C."/>
            <person name="Haas B."/>
            <person name="Henn M.R."/>
            <person name="Nusbaum C."/>
            <person name="Birren B."/>
        </authorList>
    </citation>
    <scope>NUCLEOTIDE SEQUENCE [LARGE SCALE GENOMIC DNA]</scope>
</reference>
<protein>
    <submittedName>
        <fullName evidence="7">WD_REPEATS_REGION domain-containing protein</fullName>
    </submittedName>
</protein>
<dbReference type="InterPro" id="IPR019775">
    <property type="entry name" value="WD40_repeat_CS"/>
</dbReference>
<dbReference type="InParanoid" id="A0A1I7VRR7"/>
<dbReference type="SMART" id="SM00320">
    <property type="entry name" value="WD40"/>
    <property type="match status" value="4"/>
</dbReference>
<dbReference type="InterPro" id="IPR001680">
    <property type="entry name" value="WD40_rpt"/>
</dbReference>
<keyword evidence="5" id="KW-0472">Membrane</keyword>
<keyword evidence="6" id="KW-1185">Reference proteome</keyword>
<dbReference type="Pfam" id="PF00400">
    <property type="entry name" value="WD40"/>
    <property type="match status" value="3"/>
</dbReference>
<evidence type="ECO:0000256" key="3">
    <source>
        <dbReference type="PROSITE-ProRule" id="PRU00221"/>
    </source>
</evidence>
<dbReference type="PANTHER" id="PTHR44321:SF1">
    <property type="entry name" value="TRANSDUCIN BETA-LIKE PROTEIN 2"/>
    <property type="match status" value="1"/>
</dbReference>
<feature type="repeat" description="WD" evidence="3">
    <location>
        <begin position="166"/>
        <end position="200"/>
    </location>
</feature>
<dbReference type="InterPro" id="IPR015943">
    <property type="entry name" value="WD40/YVTN_repeat-like_dom_sf"/>
</dbReference>
<organism evidence="6 7">
    <name type="scientific">Loa loa</name>
    <name type="common">Eye worm</name>
    <name type="synonym">Filaria loa</name>
    <dbReference type="NCBI Taxonomy" id="7209"/>
    <lineage>
        <taxon>Eukaryota</taxon>
        <taxon>Metazoa</taxon>
        <taxon>Ecdysozoa</taxon>
        <taxon>Nematoda</taxon>
        <taxon>Chromadorea</taxon>
        <taxon>Rhabditida</taxon>
        <taxon>Spirurina</taxon>
        <taxon>Spiruromorpha</taxon>
        <taxon>Filarioidea</taxon>
        <taxon>Onchocercidae</taxon>
        <taxon>Loa</taxon>
    </lineage>
</organism>
<dbReference type="PROSITE" id="PS50294">
    <property type="entry name" value="WD_REPEATS_REGION"/>
    <property type="match status" value="1"/>
</dbReference>
<dbReference type="GO" id="GO:0005783">
    <property type="term" value="C:endoplasmic reticulum"/>
    <property type="evidence" value="ECO:0007669"/>
    <property type="project" value="TreeGrafter"/>
</dbReference>
<dbReference type="FunCoup" id="A0A1I7VRR7">
    <property type="interactions" value="2179"/>
</dbReference>
<dbReference type="InterPro" id="IPR036322">
    <property type="entry name" value="WD40_repeat_dom_sf"/>
</dbReference>
<evidence type="ECO:0000256" key="1">
    <source>
        <dbReference type="ARBA" id="ARBA00022574"/>
    </source>
</evidence>
<dbReference type="Proteomes" id="UP000095285">
    <property type="component" value="Unassembled WGS sequence"/>
</dbReference>
<dbReference type="AlphaFoldDB" id="A0A1I7VRR7"/>
<evidence type="ECO:0000256" key="2">
    <source>
        <dbReference type="ARBA" id="ARBA00022737"/>
    </source>
</evidence>
<proteinExistence type="predicted"/>
<accession>A0A1I7VRR7</accession>
<feature type="region of interest" description="Disordered" evidence="4">
    <location>
        <begin position="110"/>
        <end position="144"/>
    </location>
</feature>
<sequence length="530" mass="60965">MSIILIRECNHGLREPDPLSYGSHNNNTIISDMQYYCDYHKIVYPFRRTSFVCTAILLAFRKKKELMANVISTENDFEPIGYFFILFSGLTAFIIALFVWMRWDTDKKSQNERQDSTDSDQNTEDENLKAQNKSNSFPKNAKKQGKWKFEKMRAPQFEHPWLLTTLKGHVSDVLDLDFSSNGKYVASVSSDRSLYLWNVKDFCERDHKLHRCSVELDDASHIVFAPDSKCVLMSLKIANKLDVYKMTKKEGTQSYKFSRVENVDFPVVHDEDINNIGIACNGKFVMSASVDNQLVIYSIHGEVFRKIELKLNILYSACISPCGRFVGASGFTPDVFVFEVLFDRQGSFQDVKKAFELKGHSSRIYSFSFDQSSTRCVTASKDGTWKVYNTDVRYSQGEETKIIASGEFELLKNARPESVKVVMSPSGNSFVISANRHIRLYSTLRPQKEFKMILDVHDKPINGLRMSSCGTMIATCGDRYIRIFHNVAEFYSNVVLLEKTIQETREDSRRRRLEEQLHEAKRALSPFSFS</sequence>
<reference evidence="7" key="2">
    <citation type="submission" date="2016-11" db="UniProtKB">
        <authorList>
            <consortium name="WormBaseParasite"/>
        </authorList>
    </citation>
    <scope>IDENTIFICATION</scope>
</reference>
<dbReference type="Gene3D" id="2.130.10.10">
    <property type="entry name" value="YVTN repeat-like/Quinoprotein amine dehydrogenase"/>
    <property type="match status" value="2"/>
</dbReference>
<evidence type="ECO:0000313" key="6">
    <source>
        <dbReference type="Proteomes" id="UP000095285"/>
    </source>
</evidence>
<name>A0A1I7VRR7_LOALO</name>
<dbReference type="STRING" id="7209.A0A1I7VRR7"/>
<evidence type="ECO:0000313" key="7">
    <source>
        <dbReference type="WBParaSite" id="EN70_5560"/>
    </source>
</evidence>
<dbReference type="OrthoDB" id="200924at2759"/>
<dbReference type="SUPFAM" id="SSF50978">
    <property type="entry name" value="WD40 repeat-like"/>
    <property type="match status" value="1"/>
</dbReference>
<dbReference type="eggNOG" id="KOG2096">
    <property type="taxonomic scope" value="Eukaryota"/>
</dbReference>
<dbReference type="InterPro" id="IPR042410">
    <property type="entry name" value="WBSCR13"/>
</dbReference>
<keyword evidence="5" id="KW-0812">Transmembrane</keyword>
<keyword evidence="2" id="KW-0677">Repeat</keyword>
<dbReference type="PANTHER" id="PTHR44321">
    <property type="entry name" value="TRANSDUCIN BETA-LIKE PROTEIN 2"/>
    <property type="match status" value="1"/>
</dbReference>